<comment type="caution">
    <text evidence="2">Lacks conserved residue(s) required for the propagation of feature annotation.</text>
</comment>
<organism evidence="4 5">
    <name type="scientific">Trichostrongylus colubriformis</name>
    <name type="common">Black scour worm</name>
    <dbReference type="NCBI Taxonomy" id="6319"/>
    <lineage>
        <taxon>Eukaryota</taxon>
        <taxon>Metazoa</taxon>
        <taxon>Ecdysozoa</taxon>
        <taxon>Nematoda</taxon>
        <taxon>Chromadorea</taxon>
        <taxon>Rhabditida</taxon>
        <taxon>Rhabditina</taxon>
        <taxon>Rhabditomorpha</taxon>
        <taxon>Strongyloidea</taxon>
        <taxon>Trichostrongylidae</taxon>
        <taxon>Trichostrongylus</taxon>
    </lineage>
</organism>
<evidence type="ECO:0000256" key="2">
    <source>
        <dbReference type="PROSITE-ProRule" id="PRU00124"/>
    </source>
</evidence>
<evidence type="ECO:0000256" key="3">
    <source>
        <dbReference type="SAM" id="Phobius"/>
    </source>
</evidence>
<keyword evidence="5" id="KW-1185">Reference proteome</keyword>
<keyword evidence="3" id="KW-1133">Transmembrane helix</keyword>
<evidence type="ECO:0000313" key="4">
    <source>
        <dbReference type="EMBL" id="KAK5970179.1"/>
    </source>
</evidence>
<comment type="caution">
    <text evidence="4">The sequence shown here is derived from an EMBL/GenBank/DDBJ whole genome shotgun (WGS) entry which is preliminary data.</text>
</comment>
<dbReference type="PROSITE" id="PS50068">
    <property type="entry name" value="LDLRA_2"/>
    <property type="match status" value="1"/>
</dbReference>
<accession>A0AAN8F6C2</accession>
<dbReference type="Pfam" id="PF00057">
    <property type="entry name" value="Ldl_recept_a"/>
    <property type="match status" value="1"/>
</dbReference>
<dbReference type="InterPro" id="IPR002172">
    <property type="entry name" value="LDrepeatLR_classA_rpt"/>
</dbReference>
<feature type="disulfide bond" evidence="2">
    <location>
        <begin position="63"/>
        <end position="78"/>
    </location>
</feature>
<feature type="non-terminal residue" evidence="4">
    <location>
        <position position="126"/>
    </location>
</feature>
<evidence type="ECO:0000256" key="1">
    <source>
        <dbReference type="ARBA" id="ARBA00023157"/>
    </source>
</evidence>
<dbReference type="InterPro" id="IPR036055">
    <property type="entry name" value="LDL_receptor-like_sf"/>
</dbReference>
<dbReference type="EMBL" id="WIXE01019242">
    <property type="protein sequence ID" value="KAK5970179.1"/>
    <property type="molecule type" value="Genomic_DNA"/>
</dbReference>
<name>A0AAN8F6C2_TRICO</name>
<dbReference type="Gene3D" id="4.10.400.10">
    <property type="entry name" value="Low-density Lipoprotein Receptor"/>
    <property type="match status" value="1"/>
</dbReference>
<proteinExistence type="predicted"/>
<feature type="transmembrane region" description="Helical" evidence="3">
    <location>
        <begin position="96"/>
        <end position="116"/>
    </location>
</feature>
<feature type="disulfide bond" evidence="2">
    <location>
        <begin position="51"/>
        <end position="69"/>
    </location>
</feature>
<keyword evidence="3" id="KW-0472">Membrane</keyword>
<keyword evidence="3" id="KW-0812">Transmembrane</keyword>
<dbReference type="SUPFAM" id="SSF57424">
    <property type="entry name" value="LDL receptor-like module"/>
    <property type="match status" value="1"/>
</dbReference>
<dbReference type="CDD" id="cd00112">
    <property type="entry name" value="LDLa"/>
    <property type="match status" value="1"/>
</dbReference>
<gene>
    <name evidence="4" type="ORF">GCK32_019992</name>
</gene>
<evidence type="ECO:0000313" key="5">
    <source>
        <dbReference type="Proteomes" id="UP001331761"/>
    </source>
</evidence>
<keyword evidence="1 2" id="KW-1015">Disulfide bond</keyword>
<sequence length="126" mass="14624">MTAAHVFSTHYLMYIRFYLHDANQIRNTSISALYSSYIRLRNCSSKQLFNCGDENCIPRSLGCNGHINCPYGNDEINCHVAQDVFFRFISKSYSPLILLILLVSLAVLGLFLWYYFPKNCCQRTEF</sequence>
<dbReference type="SMART" id="SM00192">
    <property type="entry name" value="LDLa"/>
    <property type="match status" value="1"/>
</dbReference>
<protein>
    <submittedName>
        <fullName evidence="4">Uncharacterized protein</fullName>
    </submittedName>
</protein>
<reference evidence="4 5" key="1">
    <citation type="submission" date="2019-10" db="EMBL/GenBank/DDBJ databases">
        <title>Assembly and Annotation for the nematode Trichostrongylus colubriformis.</title>
        <authorList>
            <person name="Martin J."/>
        </authorList>
    </citation>
    <scope>NUCLEOTIDE SEQUENCE [LARGE SCALE GENOMIC DNA]</scope>
    <source>
        <strain evidence="4">G859</strain>
        <tissue evidence="4">Whole worm</tissue>
    </source>
</reference>
<dbReference type="AlphaFoldDB" id="A0AAN8F6C2"/>
<dbReference type="Proteomes" id="UP001331761">
    <property type="component" value="Unassembled WGS sequence"/>
</dbReference>